<reference evidence="3" key="1">
    <citation type="submission" date="2021-01" db="EMBL/GenBank/DDBJ databases">
        <authorList>
            <person name="Kaushik A."/>
        </authorList>
    </citation>
    <scope>NUCLEOTIDE SEQUENCE</scope>
    <source>
        <strain evidence="3">AG6-10EEA</strain>
    </source>
</reference>
<name>A0A8H3AIQ7_9AGAM</name>
<dbReference type="PANTHER" id="PTHR48104:SF2">
    <property type="entry name" value="METACASPASE-1-LIKE ISOFORM X1"/>
    <property type="match status" value="1"/>
</dbReference>
<dbReference type="Proteomes" id="UP000663853">
    <property type="component" value="Unassembled WGS sequence"/>
</dbReference>
<dbReference type="GO" id="GO:0006508">
    <property type="term" value="P:proteolysis"/>
    <property type="evidence" value="ECO:0007669"/>
    <property type="project" value="TreeGrafter"/>
</dbReference>
<evidence type="ECO:0000313" key="3">
    <source>
        <dbReference type="EMBL" id="CAE6423792.1"/>
    </source>
</evidence>
<sequence>MSSGTETYDSPTKRGETENATEQREKVPSPDVVQDLLNEFEQLFKSKTWKGVHNLPKGSSNRCALVIAISYGERRPPHRLHGTFADAFRIIRMLEGFNYKPADICVLADIVMADSVDDLESDSSDSDDSESRLPKKVNIPNQLKGLKWLSVGSGPGQYRFLFFSGHGHHQPYNPSPTSSQCK</sequence>
<accession>A0A8H3AIQ7</accession>
<evidence type="ECO:0000256" key="2">
    <source>
        <dbReference type="SAM" id="MobiDB-lite"/>
    </source>
</evidence>
<dbReference type="EMBL" id="CAJMXA010000276">
    <property type="protein sequence ID" value="CAE6423792.1"/>
    <property type="molecule type" value="Genomic_DNA"/>
</dbReference>
<feature type="region of interest" description="Disordered" evidence="2">
    <location>
        <begin position="1"/>
        <end position="30"/>
    </location>
</feature>
<evidence type="ECO:0000313" key="4">
    <source>
        <dbReference type="Proteomes" id="UP000663853"/>
    </source>
</evidence>
<comment type="similarity">
    <text evidence="1">Belongs to the peptidase C14B family.</text>
</comment>
<dbReference type="PANTHER" id="PTHR48104">
    <property type="entry name" value="METACASPASE-4"/>
    <property type="match status" value="1"/>
</dbReference>
<feature type="compositionally biased region" description="Basic and acidic residues" evidence="2">
    <location>
        <begin position="11"/>
        <end position="28"/>
    </location>
</feature>
<comment type="caution">
    <text evidence="3">The sequence shown here is derived from an EMBL/GenBank/DDBJ whole genome shotgun (WGS) entry which is preliminary data.</text>
</comment>
<feature type="compositionally biased region" description="Polar residues" evidence="2">
    <location>
        <begin position="1"/>
        <end position="10"/>
    </location>
</feature>
<dbReference type="GO" id="GO:0004197">
    <property type="term" value="F:cysteine-type endopeptidase activity"/>
    <property type="evidence" value="ECO:0007669"/>
    <property type="project" value="TreeGrafter"/>
</dbReference>
<dbReference type="InterPro" id="IPR050452">
    <property type="entry name" value="Metacaspase"/>
</dbReference>
<protein>
    <submittedName>
        <fullName evidence="3">Uncharacterized protein</fullName>
    </submittedName>
</protein>
<dbReference type="Gene3D" id="3.40.50.12660">
    <property type="match status" value="1"/>
</dbReference>
<proteinExistence type="inferred from homology"/>
<dbReference type="AlphaFoldDB" id="A0A8H3AIQ7"/>
<evidence type="ECO:0000256" key="1">
    <source>
        <dbReference type="ARBA" id="ARBA00009005"/>
    </source>
</evidence>
<dbReference type="GO" id="GO:0005737">
    <property type="term" value="C:cytoplasm"/>
    <property type="evidence" value="ECO:0007669"/>
    <property type="project" value="TreeGrafter"/>
</dbReference>
<gene>
    <name evidence="3" type="ORF">RDB_LOCUS15944</name>
</gene>
<organism evidence="3 4">
    <name type="scientific">Rhizoctonia solani</name>
    <dbReference type="NCBI Taxonomy" id="456999"/>
    <lineage>
        <taxon>Eukaryota</taxon>
        <taxon>Fungi</taxon>
        <taxon>Dikarya</taxon>
        <taxon>Basidiomycota</taxon>
        <taxon>Agaricomycotina</taxon>
        <taxon>Agaricomycetes</taxon>
        <taxon>Cantharellales</taxon>
        <taxon>Ceratobasidiaceae</taxon>
        <taxon>Rhizoctonia</taxon>
    </lineage>
</organism>